<dbReference type="InterPro" id="IPR014710">
    <property type="entry name" value="RmlC-like_jellyroll"/>
</dbReference>
<dbReference type="EMBL" id="CP000828">
    <property type="protein sequence ID" value="ABW27666.1"/>
    <property type="molecule type" value="Genomic_DNA"/>
</dbReference>
<feature type="domain" description="ChrR-like cupin" evidence="1">
    <location>
        <begin position="8"/>
        <end position="111"/>
    </location>
</feature>
<gene>
    <name evidence="2" type="ordered locus">AM1_2659</name>
</gene>
<dbReference type="Pfam" id="PF12973">
    <property type="entry name" value="Cupin_7"/>
    <property type="match status" value="1"/>
</dbReference>
<dbReference type="eggNOG" id="COG3806">
    <property type="taxonomic scope" value="Bacteria"/>
</dbReference>
<dbReference type="CDD" id="cd20303">
    <property type="entry name" value="cupin_ChrR_1"/>
    <property type="match status" value="1"/>
</dbReference>
<reference evidence="2 3" key="1">
    <citation type="journal article" date="2008" name="Proc. Natl. Acad. Sci. U.S.A.">
        <title>Niche adaptation and genome expansion in the chlorophyll d-producing cyanobacterium Acaryochloris marina.</title>
        <authorList>
            <person name="Swingley W.D."/>
            <person name="Chen M."/>
            <person name="Cheung P.C."/>
            <person name="Conrad A.L."/>
            <person name="Dejesa L.C."/>
            <person name="Hao J."/>
            <person name="Honchak B.M."/>
            <person name="Karbach L.E."/>
            <person name="Kurdoglu A."/>
            <person name="Lahiri S."/>
            <person name="Mastrian S.D."/>
            <person name="Miyashita H."/>
            <person name="Page L."/>
            <person name="Ramakrishna P."/>
            <person name="Satoh S."/>
            <person name="Sattley W.M."/>
            <person name="Shimada Y."/>
            <person name="Taylor H.L."/>
            <person name="Tomo T."/>
            <person name="Tsuchiya T."/>
            <person name="Wang Z.T."/>
            <person name="Raymond J."/>
            <person name="Mimuro M."/>
            <person name="Blankenship R.E."/>
            <person name="Touchman J.W."/>
        </authorList>
    </citation>
    <scope>NUCLEOTIDE SEQUENCE [LARGE SCALE GENOMIC DNA]</scope>
    <source>
        <strain evidence="3">MBIC 11017</strain>
    </source>
</reference>
<dbReference type="RefSeq" id="WP_012163117.1">
    <property type="nucleotide sequence ID" value="NC_009925.1"/>
</dbReference>
<keyword evidence="3" id="KW-1185">Reference proteome</keyword>
<dbReference type="HOGENOM" id="CLU_111523_0_0_3"/>
<dbReference type="InterPro" id="IPR025979">
    <property type="entry name" value="ChrR-like_cupin_dom"/>
</dbReference>
<accession>B0C6W2</accession>
<organism evidence="2 3">
    <name type="scientific">Acaryochloris marina (strain MBIC 11017)</name>
    <dbReference type="NCBI Taxonomy" id="329726"/>
    <lineage>
        <taxon>Bacteria</taxon>
        <taxon>Bacillati</taxon>
        <taxon>Cyanobacteriota</taxon>
        <taxon>Cyanophyceae</taxon>
        <taxon>Acaryochloridales</taxon>
        <taxon>Acaryochloridaceae</taxon>
        <taxon>Acaryochloris</taxon>
    </lineage>
</organism>
<evidence type="ECO:0000259" key="1">
    <source>
        <dbReference type="Pfam" id="PF12973"/>
    </source>
</evidence>
<evidence type="ECO:0000313" key="2">
    <source>
        <dbReference type="EMBL" id="ABW27666.1"/>
    </source>
</evidence>
<dbReference type="Gene3D" id="2.60.120.10">
    <property type="entry name" value="Jelly Rolls"/>
    <property type="match status" value="1"/>
</dbReference>
<dbReference type="SUPFAM" id="SSF51182">
    <property type="entry name" value="RmlC-like cupins"/>
    <property type="match status" value="2"/>
</dbReference>
<protein>
    <recommendedName>
        <fullName evidence="1">ChrR-like cupin domain-containing protein</fullName>
    </recommendedName>
</protein>
<dbReference type="Proteomes" id="UP000000268">
    <property type="component" value="Chromosome"/>
</dbReference>
<dbReference type="OrthoDB" id="9801227at2"/>
<proteinExistence type="predicted"/>
<dbReference type="KEGG" id="amr:AM1_2659"/>
<evidence type="ECO:0000313" key="3">
    <source>
        <dbReference type="Proteomes" id="UP000000268"/>
    </source>
</evidence>
<dbReference type="STRING" id="329726.AM1_2659"/>
<dbReference type="AlphaFoldDB" id="B0C6W2"/>
<sequence length="235" mass="26489">MELNADFNQRAVVHAAQLDWIPSPMPGVERRMLDRVGDEVARATSIVRYAPNSSFSPHVHTGGEEFLVLEGVFQDEQGDFPAGSYIRNPPESKHQPGSELGCTIFVKLWQFDLQDRTHVHIAPYNRSQQNIPERSGVLQTPLFQDDRESVRLERWQPGTIIDYQASGGLELLVLEGQFIEQGETFTQYSWLRLPIGATLSAQAGSTGCYCWVKEGHLRYVDLDQLPGSVPKTRNH</sequence>
<name>B0C6W2_ACAM1</name>
<dbReference type="InterPro" id="IPR011051">
    <property type="entry name" value="RmlC_Cupin_sf"/>
</dbReference>